<evidence type="ECO:0000313" key="7">
    <source>
        <dbReference type="Proteomes" id="UP000499080"/>
    </source>
</evidence>
<keyword evidence="5" id="KW-0479">Metal-binding</keyword>
<dbReference type="InterPro" id="IPR019791">
    <property type="entry name" value="Haem_peroxidase_animal"/>
</dbReference>
<feature type="binding site" description="axial binding residue" evidence="5">
    <location>
        <position position="325"/>
    </location>
    <ligand>
        <name>heme b</name>
        <dbReference type="ChEBI" id="CHEBI:60344"/>
    </ligand>
    <ligandPart>
        <name>Fe</name>
        <dbReference type="ChEBI" id="CHEBI:18248"/>
    </ligandPart>
</feature>
<evidence type="ECO:0000256" key="1">
    <source>
        <dbReference type="ARBA" id="ARBA00004613"/>
    </source>
</evidence>
<keyword evidence="5" id="KW-0408">Iron</keyword>
<dbReference type="EMBL" id="BGPR01000419">
    <property type="protein sequence ID" value="GBM19222.1"/>
    <property type="molecule type" value="Genomic_DNA"/>
</dbReference>
<dbReference type="SUPFAM" id="SSF48113">
    <property type="entry name" value="Heme-dependent peroxidases"/>
    <property type="match status" value="1"/>
</dbReference>
<evidence type="ECO:0000256" key="4">
    <source>
        <dbReference type="ARBA" id="ARBA00023180"/>
    </source>
</evidence>
<keyword evidence="7" id="KW-1185">Reference proteome</keyword>
<dbReference type="GO" id="GO:0006979">
    <property type="term" value="P:response to oxidative stress"/>
    <property type="evidence" value="ECO:0007669"/>
    <property type="project" value="InterPro"/>
</dbReference>
<name>A0A4Y2DQW5_ARAVE</name>
<evidence type="ECO:0000256" key="5">
    <source>
        <dbReference type="PIRSR" id="PIRSR619791-2"/>
    </source>
</evidence>
<keyword evidence="3 6" id="KW-0575">Peroxidase</keyword>
<comment type="subcellular location">
    <subcellularLocation>
        <location evidence="1">Secreted</location>
    </subcellularLocation>
</comment>
<dbReference type="InterPro" id="IPR010255">
    <property type="entry name" value="Haem_peroxidase_sf"/>
</dbReference>
<dbReference type="PANTHER" id="PTHR11475:SF4">
    <property type="entry name" value="CHORION PEROXIDASE"/>
    <property type="match status" value="1"/>
</dbReference>
<keyword evidence="4" id="KW-0325">Glycoprotein</keyword>
<proteinExistence type="predicted"/>
<protein>
    <submittedName>
        <fullName evidence="6">Peroxidase mlt-7</fullName>
    </submittedName>
</protein>
<evidence type="ECO:0000313" key="6">
    <source>
        <dbReference type="EMBL" id="GBM19222.1"/>
    </source>
</evidence>
<dbReference type="InterPro" id="IPR037120">
    <property type="entry name" value="Haem_peroxidase_sf_animal"/>
</dbReference>
<evidence type="ECO:0000256" key="2">
    <source>
        <dbReference type="ARBA" id="ARBA00022525"/>
    </source>
</evidence>
<dbReference type="GO" id="GO:0005576">
    <property type="term" value="C:extracellular region"/>
    <property type="evidence" value="ECO:0007669"/>
    <property type="project" value="UniProtKB-SubCell"/>
</dbReference>
<dbReference type="PANTHER" id="PTHR11475">
    <property type="entry name" value="OXIDASE/PEROXIDASE"/>
    <property type="match status" value="1"/>
</dbReference>
<organism evidence="6 7">
    <name type="scientific">Araneus ventricosus</name>
    <name type="common">Orbweaver spider</name>
    <name type="synonym">Epeira ventricosa</name>
    <dbReference type="NCBI Taxonomy" id="182803"/>
    <lineage>
        <taxon>Eukaryota</taxon>
        <taxon>Metazoa</taxon>
        <taxon>Ecdysozoa</taxon>
        <taxon>Arthropoda</taxon>
        <taxon>Chelicerata</taxon>
        <taxon>Arachnida</taxon>
        <taxon>Araneae</taxon>
        <taxon>Araneomorphae</taxon>
        <taxon>Entelegynae</taxon>
        <taxon>Araneoidea</taxon>
        <taxon>Araneidae</taxon>
        <taxon>Araneus</taxon>
    </lineage>
</organism>
<dbReference type="PROSITE" id="PS50292">
    <property type="entry name" value="PEROXIDASE_3"/>
    <property type="match status" value="1"/>
</dbReference>
<comment type="caution">
    <text evidence="6">The sequence shown here is derived from an EMBL/GenBank/DDBJ whole genome shotgun (WGS) entry which is preliminary data.</text>
</comment>
<sequence length="402" mass="45627">MSDKNSDVNDSMSWNDRVNSTKNYWSFNVPIPEDPLHCLSAQTMQCDSSAPYRTMNGSCNNLLHPTWGIANECYLRYQPAFYEGNPEEGIGFETLQKSKNGDPLPPVRDIILNIFKDVHSPSPNVSLMFTIYGQTVDHDLSRAENKNTSREQVNAVTSALDASMVYGTDDKRAMELRAKDGTGKLNISSSEYGELLPIDTHTYEVFCRHKKPSTCFYAGDVRVNMHVFLTGITTYFVREHNRLATKLKKINPHWKEEKLYQEARRINTATLQCIIYKDYLPPLLGQYIMELFNLTVTNATEGSRYNRNIRLGVSNEFATAAFRLHSMIPKTVGSVDFRRPGVPYGFDLSSIDIMRGRDHGLAPYIVMVRFCSGGQVNISTFADFAPLLMTKKRAKMLKENYA</sequence>
<evidence type="ECO:0000256" key="3">
    <source>
        <dbReference type="ARBA" id="ARBA00022559"/>
    </source>
</evidence>
<dbReference type="GO" id="GO:0046872">
    <property type="term" value="F:metal ion binding"/>
    <property type="evidence" value="ECO:0007669"/>
    <property type="project" value="UniProtKB-KW"/>
</dbReference>
<dbReference type="GO" id="GO:0020037">
    <property type="term" value="F:heme binding"/>
    <property type="evidence" value="ECO:0007669"/>
    <property type="project" value="InterPro"/>
</dbReference>
<dbReference type="GO" id="GO:0004601">
    <property type="term" value="F:peroxidase activity"/>
    <property type="evidence" value="ECO:0007669"/>
    <property type="project" value="UniProtKB-KW"/>
</dbReference>
<gene>
    <name evidence="6" type="primary">mlt-7</name>
    <name evidence="6" type="ORF">AVEN_142475_1</name>
</gene>
<dbReference type="PRINTS" id="PR00457">
    <property type="entry name" value="ANPEROXIDASE"/>
</dbReference>
<dbReference type="Pfam" id="PF03098">
    <property type="entry name" value="An_peroxidase"/>
    <property type="match status" value="2"/>
</dbReference>
<dbReference type="Proteomes" id="UP000499080">
    <property type="component" value="Unassembled WGS sequence"/>
</dbReference>
<accession>A0A4Y2DQW5</accession>
<dbReference type="AlphaFoldDB" id="A0A4Y2DQW5"/>
<dbReference type="Gene3D" id="1.10.640.10">
    <property type="entry name" value="Haem peroxidase domain superfamily, animal type"/>
    <property type="match status" value="2"/>
</dbReference>
<reference evidence="6 7" key="1">
    <citation type="journal article" date="2019" name="Sci. Rep.">
        <title>Orb-weaving spider Araneus ventricosus genome elucidates the spidroin gene catalogue.</title>
        <authorList>
            <person name="Kono N."/>
            <person name="Nakamura H."/>
            <person name="Ohtoshi R."/>
            <person name="Moran D.A.P."/>
            <person name="Shinohara A."/>
            <person name="Yoshida Y."/>
            <person name="Fujiwara M."/>
            <person name="Mori M."/>
            <person name="Tomita M."/>
            <person name="Arakawa K."/>
        </authorList>
    </citation>
    <scope>NUCLEOTIDE SEQUENCE [LARGE SCALE GENOMIC DNA]</scope>
</reference>
<keyword evidence="2" id="KW-0964">Secreted</keyword>
<keyword evidence="3 6" id="KW-0560">Oxidoreductase</keyword>
<keyword evidence="5" id="KW-0349">Heme</keyword>
<dbReference type="OrthoDB" id="823504at2759"/>